<organism evidence="8 9">
    <name type="scientific">Desulfocurvibacter africanus subsp. africanus str. Walvis Bay</name>
    <dbReference type="NCBI Taxonomy" id="690850"/>
    <lineage>
        <taxon>Bacteria</taxon>
        <taxon>Pseudomonadati</taxon>
        <taxon>Thermodesulfobacteriota</taxon>
        <taxon>Desulfovibrionia</taxon>
        <taxon>Desulfovibrionales</taxon>
        <taxon>Desulfovibrionaceae</taxon>
        <taxon>Desulfocurvibacter</taxon>
    </lineage>
</organism>
<dbReference type="GO" id="GO:0003735">
    <property type="term" value="F:structural constituent of ribosome"/>
    <property type="evidence" value="ECO:0007669"/>
    <property type="project" value="InterPro"/>
</dbReference>
<accession>F3Z0T5</accession>
<dbReference type="GO" id="GO:0006412">
    <property type="term" value="P:translation"/>
    <property type="evidence" value="ECO:0007669"/>
    <property type="project" value="UniProtKB-UniRule"/>
</dbReference>
<dbReference type="InterPro" id="IPR020056">
    <property type="entry name" value="Rbsml_bL25/Gln-tRNA_synth_N"/>
</dbReference>
<dbReference type="CDD" id="cd00495">
    <property type="entry name" value="Ribosomal_L25_TL5_CTC"/>
    <property type="match status" value="1"/>
</dbReference>
<evidence type="ECO:0000313" key="9">
    <source>
        <dbReference type="Proteomes" id="UP000007844"/>
    </source>
</evidence>
<evidence type="ECO:0000256" key="4">
    <source>
        <dbReference type="ARBA" id="ARBA00023274"/>
    </source>
</evidence>
<dbReference type="Pfam" id="PF01386">
    <property type="entry name" value="Ribosomal_L25p"/>
    <property type="match status" value="1"/>
</dbReference>
<gene>
    <name evidence="5" type="primary">rplY</name>
    <name evidence="5" type="synonym">ctc</name>
    <name evidence="8" type="ORF">Desaf_2697</name>
</gene>
<dbReference type="InterPro" id="IPR011035">
    <property type="entry name" value="Ribosomal_bL25/Gln-tRNA_synth"/>
</dbReference>
<dbReference type="PANTHER" id="PTHR33284">
    <property type="entry name" value="RIBOSOMAL PROTEIN L25/GLN-TRNA SYNTHETASE, ANTI-CODON-BINDING DOMAIN-CONTAINING PROTEIN"/>
    <property type="match status" value="1"/>
</dbReference>
<keyword evidence="2 5" id="KW-0694">RNA-binding</keyword>
<dbReference type="InterPro" id="IPR001021">
    <property type="entry name" value="Ribosomal_bL25_long"/>
</dbReference>
<dbReference type="InterPro" id="IPR029751">
    <property type="entry name" value="Ribosomal_L25_dom"/>
</dbReference>
<dbReference type="Gene3D" id="2.170.120.20">
    <property type="entry name" value="Ribosomal protein L25, beta domain"/>
    <property type="match status" value="1"/>
</dbReference>
<evidence type="ECO:0000259" key="7">
    <source>
        <dbReference type="Pfam" id="PF14693"/>
    </source>
</evidence>
<name>F3Z0T5_DESAF</name>
<keyword evidence="9" id="KW-1185">Reference proteome</keyword>
<dbReference type="RefSeq" id="WP_014260698.1">
    <property type="nucleotide sequence ID" value="NC_016629.1"/>
</dbReference>
<evidence type="ECO:0000256" key="1">
    <source>
        <dbReference type="ARBA" id="ARBA00022730"/>
    </source>
</evidence>
<keyword evidence="1 5" id="KW-0699">rRNA-binding</keyword>
<dbReference type="Pfam" id="PF14693">
    <property type="entry name" value="Ribosomal_TL5_C"/>
    <property type="match status" value="1"/>
</dbReference>
<comment type="function">
    <text evidence="5">This is one of the proteins that binds to the 5S RNA in the ribosome where it forms part of the central protuberance.</text>
</comment>
<feature type="domain" description="Large ribosomal subunit protein bL25 beta" evidence="7">
    <location>
        <begin position="106"/>
        <end position="188"/>
    </location>
</feature>
<dbReference type="SUPFAM" id="SSF50715">
    <property type="entry name" value="Ribosomal protein L25-like"/>
    <property type="match status" value="1"/>
</dbReference>
<dbReference type="EMBL" id="CP003221">
    <property type="protein sequence ID" value="EGJ51013.1"/>
    <property type="molecule type" value="Genomic_DNA"/>
</dbReference>
<dbReference type="Proteomes" id="UP000007844">
    <property type="component" value="Chromosome"/>
</dbReference>
<dbReference type="KEGG" id="daf:Desaf_2697"/>
<keyword evidence="3 5" id="KW-0689">Ribosomal protein</keyword>
<dbReference type="GO" id="GO:0022625">
    <property type="term" value="C:cytosolic large ribosomal subunit"/>
    <property type="evidence" value="ECO:0007669"/>
    <property type="project" value="TreeGrafter"/>
</dbReference>
<protein>
    <recommendedName>
        <fullName evidence="5">Large ribosomal subunit protein bL25</fullName>
    </recommendedName>
    <alternativeName>
        <fullName evidence="5">General stress protein CTC</fullName>
    </alternativeName>
</protein>
<feature type="domain" description="Large ribosomal subunit protein bL25 L25" evidence="6">
    <location>
        <begin position="7"/>
        <end position="97"/>
    </location>
</feature>
<evidence type="ECO:0000259" key="6">
    <source>
        <dbReference type="Pfam" id="PF01386"/>
    </source>
</evidence>
<dbReference type="AlphaFoldDB" id="F3Z0T5"/>
<dbReference type="HOGENOM" id="CLU_075939_2_0_7"/>
<dbReference type="InterPro" id="IPR037121">
    <property type="entry name" value="Ribosomal_bL25_C"/>
</dbReference>
<evidence type="ECO:0000256" key="3">
    <source>
        <dbReference type="ARBA" id="ARBA00022980"/>
    </source>
</evidence>
<dbReference type="InterPro" id="IPR020930">
    <property type="entry name" value="Ribosomal_uL5_bac-type"/>
</dbReference>
<dbReference type="InterPro" id="IPR020057">
    <property type="entry name" value="Ribosomal_bL25_b-dom"/>
</dbReference>
<evidence type="ECO:0000313" key="8">
    <source>
        <dbReference type="EMBL" id="EGJ51013.1"/>
    </source>
</evidence>
<dbReference type="STRING" id="690850.Desaf_2697"/>
<comment type="subunit">
    <text evidence="5">Part of the 50S ribosomal subunit; part of the 5S rRNA/L5/L18/L25 subcomplex. Contacts the 5S rRNA. Binds to the 5S rRNA independently of L5 and L18.</text>
</comment>
<dbReference type="eggNOG" id="COG1825">
    <property type="taxonomic scope" value="Bacteria"/>
</dbReference>
<dbReference type="NCBIfam" id="NF004135">
    <property type="entry name" value="PRK05618.3-1"/>
    <property type="match status" value="1"/>
</dbReference>
<dbReference type="HAMAP" id="MF_01334">
    <property type="entry name" value="Ribosomal_bL25_CTC"/>
    <property type="match status" value="1"/>
</dbReference>
<dbReference type="GO" id="GO:0008097">
    <property type="term" value="F:5S rRNA binding"/>
    <property type="evidence" value="ECO:0007669"/>
    <property type="project" value="InterPro"/>
</dbReference>
<sequence length="207" mass="22501">MSNENQLSVEKRVRVGKGPVRDVRAEGFVPGIYYDAKGENIPVKVREVPLTKLYEKVGKAHVFTLKIESEGQITEKPVFIWQISRHAYKKQIMHVDFYGVDLNKPIRVMVPVNVTGKAPGLILGGVVQIFRDKIELECLPLEIPETVTVDVSSMNINDTVHISSLPLPQGVKAVYGDDNFAVVGVVPPASETEAEAATGEAAPAAGA</sequence>
<reference evidence="8 9" key="1">
    <citation type="journal article" date="2011" name="J. Bacteriol.">
        <title>Genome sequence of the mercury-methylating and pleomorphic Desulfovibrio africanus Strain Walvis Bay.</title>
        <authorList>
            <person name="Brown S.D."/>
            <person name="Wall J.D."/>
            <person name="Kucken A.M."/>
            <person name="Gilmour C.C."/>
            <person name="Podar M."/>
            <person name="Brandt C.C."/>
            <person name="Teshima H."/>
            <person name="Detter J.C."/>
            <person name="Han C.S."/>
            <person name="Land M.L."/>
            <person name="Lucas S."/>
            <person name="Han J."/>
            <person name="Pennacchio L."/>
            <person name="Nolan M."/>
            <person name="Pitluck S."/>
            <person name="Woyke T."/>
            <person name="Goodwin L."/>
            <person name="Palumbo A.V."/>
            <person name="Elias D.A."/>
        </authorList>
    </citation>
    <scope>NUCLEOTIDE SEQUENCE [LARGE SCALE GENOMIC DNA]</scope>
    <source>
        <strain evidence="8 9">Walvis Bay</strain>
    </source>
</reference>
<keyword evidence="4 5" id="KW-0687">Ribonucleoprotein</keyword>
<evidence type="ECO:0000256" key="5">
    <source>
        <dbReference type="HAMAP-Rule" id="MF_01334"/>
    </source>
</evidence>
<dbReference type="PANTHER" id="PTHR33284:SF1">
    <property type="entry name" value="RIBOSOMAL PROTEIN L25_GLN-TRNA SYNTHETASE, ANTI-CODON-BINDING DOMAIN-CONTAINING PROTEIN"/>
    <property type="match status" value="1"/>
</dbReference>
<evidence type="ECO:0000256" key="2">
    <source>
        <dbReference type="ARBA" id="ARBA00022884"/>
    </source>
</evidence>
<comment type="similarity">
    <text evidence="5">Belongs to the bacterial ribosomal protein bL25 family. CTC subfamily.</text>
</comment>
<dbReference type="NCBIfam" id="TIGR00731">
    <property type="entry name" value="bL25_bact_ctc"/>
    <property type="match status" value="1"/>
</dbReference>
<dbReference type="Gene3D" id="2.40.240.10">
    <property type="entry name" value="Ribosomal Protein L25, Chain P"/>
    <property type="match status" value="1"/>
</dbReference>
<proteinExistence type="inferred from homology"/>